<evidence type="ECO:0000256" key="1">
    <source>
        <dbReference type="SAM" id="Phobius"/>
    </source>
</evidence>
<protein>
    <submittedName>
        <fullName evidence="2">Uncharacterized protein</fullName>
    </submittedName>
</protein>
<proteinExistence type="predicted"/>
<gene>
    <name evidence="2" type="ORF">ACD_78C00440G0002</name>
</gene>
<name>K1XWL4_9BACT</name>
<dbReference type="EMBL" id="AMFJ01034440">
    <property type="protein sequence ID" value="EKD29341.1"/>
    <property type="molecule type" value="Genomic_DNA"/>
</dbReference>
<organism evidence="2">
    <name type="scientific">uncultured bacterium</name>
    <name type="common">gcode 4</name>
    <dbReference type="NCBI Taxonomy" id="1234023"/>
    <lineage>
        <taxon>Bacteria</taxon>
        <taxon>environmental samples</taxon>
    </lineage>
</organism>
<sequence length="69" mass="8078">MRIINDVLVEKKNLEEGPNSFSRLPKYKGEYICIFYFIKFFYGVGISVPVNESVEVLLCIFFLVFFVTL</sequence>
<evidence type="ECO:0000313" key="2">
    <source>
        <dbReference type="EMBL" id="EKD29341.1"/>
    </source>
</evidence>
<keyword evidence="1" id="KW-1133">Transmembrane helix</keyword>
<reference evidence="2" key="1">
    <citation type="journal article" date="2012" name="Science">
        <title>Fermentation, hydrogen, and sulfur metabolism in multiple uncultivated bacterial phyla.</title>
        <authorList>
            <person name="Wrighton K.C."/>
            <person name="Thomas B.C."/>
            <person name="Sharon I."/>
            <person name="Miller C.S."/>
            <person name="Castelle C.J."/>
            <person name="VerBerkmoes N.C."/>
            <person name="Wilkins M.J."/>
            <person name="Hettich R.L."/>
            <person name="Lipton M.S."/>
            <person name="Williams K.H."/>
            <person name="Long P.E."/>
            <person name="Banfield J.F."/>
        </authorList>
    </citation>
    <scope>NUCLEOTIDE SEQUENCE [LARGE SCALE GENOMIC DNA]</scope>
</reference>
<keyword evidence="1" id="KW-0812">Transmembrane</keyword>
<keyword evidence="1" id="KW-0472">Membrane</keyword>
<accession>K1XWL4</accession>
<dbReference type="AlphaFoldDB" id="K1XWL4"/>
<feature type="transmembrane region" description="Helical" evidence="1">
    <location>
        <begin position="33"/>
        <end position="66"/>
    </location>
</feature>
<comment type="caution">
    <text evidence="2">The sequence shown here is derived from an EMBL/GenBank/DDBJ whole genome shotgun (WGS) entry which is preliminary data.</text>
</comment>